<evidence type="ECO:0000256" key="4">
    <source>
        <dbReference type="ARBA" id="ARBA00023136"/>
    </source>
</evidence>
<evidence type="ECO:0000256" key="2">
    <source>
        <dbReference type="ARBA" id="ARBA00022692"/>
    </source>
</evidence>
<dbReference type="PANTHER" id="PTHR36985:SF1">
    <property type="entry name" value="TRANSLOCATION AND ASSEMBLY MODULE SUBUNIT TAMB"/>
    <property type="match status" value="1"/>
</dbReference>
<dbReference type="RefSeq" id="WP_046348006.1">
    <property type="nucleotide sequence ID" value="NZ_BBWU01000028.1"/>
</dbReference>
<sequence>MTARRIALWAGGIVLGLVVLLGLVLVGLNTDPGRRFIADKIAGFTTQSGLHFQVGRIDGSIYGEMVLRDVRVSDTKGVFATAPRIEIDWRPFAYLSNHIDIRSAVAPLITLRRLPALKPVPNQPNAPILPNIDIDIGRLKVDRLVLEPPVSGQRRVVTIEGSAKIADRRAQVRADAAVLGGGDRLKLVLDAVPDDNRLAIDVRLNAPAGGAIAGRAGLKAPLVAQIGGKGSWQAWNGRLQAALGGEQLADLELMARNGTFTLRGPTHPGLIAPAAARITAPVLNVDLTAALDKRIADTKLALRSDAIAVDASGEIDLAHSRFGAFRVDARLIRPASIAPNLSGRAVRLQMILDGPFVRPAVDYRLTADAIGFNTTTVERLVATGRARVNSDRILIPVSAKAARVTGLSPSVGGLLTNVSVDGQLAISGDTILSNNLRIRSPQIDATAVVVADLSSGVYRAGLKGRINNYLVQGVGIIGLTTDVNLVTTARGFALTGRFAAETVRIDNGSVRNLLGGHTIVTGRLAYGDGGVVRITRLRLAAPKLKISDGGGTYRPDGRIEFRASGVSDQYGPLTVFVTGTAARPQIRLRASRPNIGVQLSNVDAIVRSTGNGYAITATGGSPYGPFSADLFVATAGGGPLAVDIRRAHFAGIDFKGRVTQTRAGPFAGQLSLAGSGFTGTVRLGAQGSVQTAQISARATDATIPSDPPIRIGRAIIEARLVLYASAPLVVADIQAAGVRQGQMLIQTARARINYQGGRGTAALVVHGRSGASFDIAANADLSPGLYRVAAQGKVNSIAFHLARPAVIRAQDGGYALDPTTIVLPQGEIRLTGRYGPGIELRARFDNLDLSVLNAFAAGAGVGGKATGSLDFTQTGNAFPRADLRLKVDNFTRSGAAAVSEPVDLDVLGTLRPEGGDLRAVIRRGGQAIGRLQARLQPVAAGGSWTSRLLAAPLSGGIRYNGPADVLWSLTGIADQQLTGPIGVAADFGGRVDQPQLTGVIRANALGYVNETYGTRIRNIRLSGRFTNDRLEIAEFSGQAGEGTITGRGSIGLSSASGYPIDVRATLDHARLARSDALGATATGTIQLTNSKAAGAVISGDLRLPEVRYQIVRQGAAEVAVLEGVRRKGAPPPSTEPDAPPALPGLFKLDLRLRADNQVFVSGMGLESEWAADLRVTGTSAAPQLVGRLDVVRGTYSFAGRRFDLDDTSHVTFEGGTNPALDIRATGEVSGTAITIVIGGRAQDPQISFSSTPQLPQDELLSRALFGESISSISAIQAVQLAAALNSLRGSGGGLNPLGKLRSVAGIDRLRILGADETTGRGTAVAAGTYISNRIYVEIITDARGFTATQINIALSKALSILSQTSSFSGTSVELRYRKDY</sequence>
<evidence type="ECO:0000259" key="6">
    <source>
        <dbReference type="Pfam" id="PF04357"/>
    </source>
</evidence>
<dbReference type="PANTHER" id="PTHR36985">
    <property type="entry name" value="TRANSLOCATION AND ASSEMBLY MODULE SUBUNIT TAMB"/>
    <property type="match status" value="1"/>
</dbReference>
<feature type="transmembrane region" description="Helical" evidence="5">
    <location>
        <begin position="7"/>
        <end position="28"/>
    </location>
</feature>
<evidence type="ECO:0000256" key="5">
    <source>
        <dbReference type="SAM" id="Phobius"/>
    </source>
</evidence>
<keyword evidence="4 5" id="KW-0472">Membrane</keyword>
<keyword evidence="3 5" id="KW-1133">Transmembrane helix</keyword>
<organism evidence="7 8">
    <name type="scientific">Sphingomonas changbaiensis NBRC 104936</name>
    <dbReference type="NCBI Taxonomy" id="1219043"/>
    <lineage>
        <taxon>Bacteria</taxon>
        <taxon>Pseudomonadati</taxon>
        <taxon>Pseudomonadota</taxon>
        <taxon>Alphaproteobacteria</taxon>
        <taxon>Sphingomonadales</taxon>
        <taxon>Sphingomonadaceae</taxon>
        <taxon>Sphingomonas</taxon>
    </lineage>
</organism>
<dbReference type="GO" id="GO:0009306">
    <property type="term" value="P:protein secretion"/>
    <property type="evidence" value="ECO:0007669"/>
    <property type="project" value="InterPro"/>
</dbReference>
<evidence type="ECO:0000256" key="1">
    <source>
        <dbReference type="ARBA" id="ARBA00004167"/>
    </source>
</evidence>
<dbReference type="OrthoDB" id="7784409at2"/>
<keyword evidence="2 5" id="KW-0812">Transmembrane</keyword>
<dbReference type="InterPro" id="IPR007452">
    <property type="entry name" value="TamB_C"/>
</dbReference>
<evidence type="ECO:0000256" key="3">
    <source>
        <dbReference type="ARBA" id="ARBA00022989"/>
    </source>
</evidence>
<keyword evidence="8" id="KW-1185">Reference proteome</keyword>
<dbReference type="EMBL" id="BBWU01000028">
    <property type="protein sequence ID" value="GAO39167.1"/>
    <property type="molecule type" value="Genomic_DNA"/>
</dbReference>
<protein>
    <recommendedName>
        <fullName evidence="6">Translocation and assembly module TamB C-terminal domain-containing protein</fullName>
    </recommendedName>
</protein>
<comment type="caution">
    <text evidence="7">The sequence shown here is derived from an EMBL/GenBank/DDBJ whole genome shotgun (WGS) entry which is preliminary data.</text>
</comment>
<dbReference type="STRING" id="1219043.SCH01S_28_00260"/>
<feature type="domain" description="Translocation and assembly module TamB C-terminal" evidence="6">
    <location>
        <begin position="1037"/>
        <end position="1380"/>
    </location>
</feature>
<dbReference type="GO" id="GO:0005886">
    <property type="term" value="C:plasma membrane"/>
    <property type="evidence" value="ECO:0007669"/>
    <property type="project" value="InterPro"/>
</dbReference>
<comment type="subcellular location">
    <subcellularLocation>
        <location evidence="1">Membrane</location>
        <topology evidence="1">Single-pass membrane protein</topology>
    </subcellularLocation>
</comment>
<dbReference type="Proteomes" id="UP000033202">
    <property type="component" value="Unassembled WGS sequence"/>
</dbReference>
<name>A0A0E9MN06_9SPHN</name>
<accession>A0A0E9MN06</accession>
<gene>
    <name evidence="7" type="ORF">SCH01S_28_00260</name>
</gene>
<evidence type="ECO:0000313" key="7">
    <source>
        <dbReference type="EMBL" id="GAO39167.1"/>
    </source>
</evidence>
<evidence type="ECO:0000313" key="8">
    <source>
        <dbReference type="Proteomes" id="UP000033202"/>
    </source>
</evidence>
<proteinExistence type="predicted"/>
<dbReference type="Pfam" id="PF04357">
    <property type="entry name" value="TamB"/>
    <property type="match status" value="1"/>
</dbReference>
<reference evidence="7 8" key="1">
    <citation type="submission" date="2015-04" db="EMBL/GenBank/DDBJ databases">
        <title>Whole genome shotgun sequence of Sphingomonas changbaiensis NBRC 104936.</title>
        <authorList>
            <person name="Katano-Makiyama Y."/>
            <person name="Hosoyama A."/>
            <person name="Hashimoto M."/>
            <person name="Noguchi M."/>
            <person name="Tsuchikane K."/>
            <person name="Ohji S."/>
            <person name="Yamazoe A."/>
            <person name="Ichikawa N."/>
            <person name="Kimura A."/>
            <person name="Fujita N."/>
        </authorList>
    </citation>
    <scope>NUCLEOTIDE SEQUENCE [LARGE SCALE GENOMIC DNA]</scope>
    <source>
        <strain evidence="7 8">NBRC 104936</strain>
    </source>
</reference>